<feature type="transmembrane region" description="Helical" evidence="3">
    <location>
        <begin position="170"/>
        <end position="190"/>
    </location>
</feature>
<evidence type="ECO:0000256" key="1">
    <source>
        <dbReference type="ARBA" id="ARBA00004141"/>
    </source>
</evidence>
<comment type="similarity">
    <text evidence="2">Belongs to the major facilitator superfamily. Monocarboxylate porter (TC 2.A.1.13) family.</text>
</comment>
<organism evidence="4 5">
    <name type="scientific">Penicillium arizonense</name>
    <dbReference type="NCBI Taxonomy" id="1835702"/>
    <lineage>
        <taxon>Eukaryota</taxon>
        <taxon>Fungi</taxon>
        <taxon>Dikarya</taxon>
        <taxon>Ascomycota</taxon>
        <taxon>Pezizomycotina</taxon>
        <taxon>Eurotiomycetes</taxon>
        <taxon>Eurotiomycetidae</taxon>
        <taxon>Eurotiales</taxon>
        <taxon>Aspergillaceae</taxon>
        <taxon>Penicillium</taxon>
    </lineage>
</organism>
<dbReference type="GO" id="GO:0022857">
    <property type="term" value="F:transmembrane transporter activity"/>
    <property type="evidence" value="ECO:0007669"/>
    <property type="project" value="InterPro"/>
</dbReference>
<dbReference type="GO" id="GO:0016020">
    <property type="term" value="C:membrane"/>
    <property type="evidence" value="ECO:0007669"/>
    <property type="project" value="UniProtKB-SubCell"/>
</dbReference>
<proteinExistence type="inferred from homology"/>
<evidence type="ECO:0000256" key="2">
    <source>
        <dbReference type="ARBA" id="ARBA00006727"/>
    </source>
</evidence>
<gene>
    <name evidence="4" type="ORF">PENARI_c019G08385</name>
</gene>
<dbReference type="Proteomes" id="UP000177622">
    <property type="component" value="Unassembled WGS sequence"/>
</dbReference>
<feature type="transmembrane region" description="Helical" evidence="3">
    <location>
        <begin position="52"/>
        <end position="74"/>
    </location>
</feature>
<feature type="transmembrane region" description="Helical" evidence="3">
    <location>
        <begin position="281"/>
        <end position="299"/>
    </location>
</feature>
<name>A0A1F5LAQ0_PENAI</name>
<sequence length="437" mass="47782">MEAPPDGGYGWVVVGAIFWNNAHHWGLVSSYGVFLAYFLSNSDFTEGTSLDYAFIGGLSASQALLMAPLASVINRRYGLKVAMSLGVILETAALLGASWSTKVWQLYLSQGVCFGWGLGLQYVSTIPLIPQWFARHRSLAAGLAAAGSGTGGLIYSLGSNAMLERFGYGWTYRILAVVQLVVNCVCLLLIRDRNEMTGTKTSNLKISDIFKRYELWLFWGWSFLSIMGFMIIWYSLGDFARSLGLSSHQGSVVTAVMNLGTIIGRSGTGCVSDHLGRMNTASFATFITGVLCLVLWTLAQSYAATLCFAFFGGLVFGTFWMAVAPLAAEVVGLRYMPSCLTLTWVVCVIPATFGEAIGLKLRTSGDREYLHVQLFAGFMYIGASICVFMLRTWKMSTLPEPSSEPHISADSKETAIVSVEANDRRSTLKHWMKLNKV</sequence>
<keyword evidence="3" id="KW-0472">Membrane</keyword>
<feature type="transmembrane region" description="Helical" evidence="3">
    <location>
        <begin position="306"/>
        <end position="323"/>
    </location>
</feature>
<dbReference type="Gene3D" id="1.20.1250.20">
    <property type="entry name" value="MFS general substrate transporter like domains"/>
    <property type="match status" value="2"/>
</dbReference>
<dbReference type="OrthoDB" id="6499973at2759"/>
<feature type="transmembrane region" description="Helical" evidence="3">
    <location>
        <begin position="215"/>
        <end position="236"/>
    </location>
</feature>
<dbReference type="PANTHER" id="PTHR11360:SF315">
    <property type="entry name" value="TRANSPORTER MCH2-RELATED"/>
    <property type="match status" value="1"/>
</dbReference>
<comment type="subcellular location">
    <subcellularLocation>
        <location evidence="1">Membrane</location>
        <topology evidence="1">Multi-pass membrane protein</topology>
    </subcellularLocation>
</comment>
<evidence type="ECO:0008006" key="6">
    <source>
        <dbReference type="Google" id="ProtNLM"/>
    </source>
</evidence>
<dbReference type="SUPFAM" id="SSF103473">
    <property type="entry name" value="MFS general substrate transporter"/>
    <property type="match status" value="1"/>
</dbReference>
<dbReference type="InterPro" id="IPR050327">
    <property type="entry name" value="Proton-linked_MCT"/>
</dbReference>
<feature type="transmembrane region" description="Helical" evidence="3">
    <location>
        <begin position="335"/>
        <end position="357"/>
    </location>
</feature>
<dbReference type="PANTHER" id="PTHR11360">
    <property type="entry name" value="MONOCARBOXYLATE TRANSPORTER"/>
    <property type="match status" value="1"/>
</dbReference>
<evidence type="ECO:0000313" key="5">
    <source>
        <dbReference type="Proteomes" id="UP000177622"/>
    </source>
</evidence>
<feature type="transmembrane region" description="Helical" evidence="3">
    <location>
        <begin position="81"/>
        <end position="100"/>
    </location>
</feature>
<accession>A0A1F5LAQ0</accession>
<dbReference type="RefSeq" id="XP_022485432.1">
    <property type="nucleotide sequence ID" value="XM_022634837.1"/>
</dbReference>
<feature type="transmembrane region" description="Helical" evidence="3">
    <location>
        <begin position="106"/>
        <end position="126"/>
    </location>
</feature>
<feature type="transmembrane region" description="Helical" evidence="3">
    <location>
        <begin position="369"/>
        <end position="390"/>
    </location>
</feature>
<evidence type="ECO:0000256" key="3">
    <source>
        <dbReference type="SAM" id="Phobius"/>
    </source>
</evidence>
<dbReference type="InterPro" id="IPR036259">
    <property type="entry name" value="MFS_trans_sf"/>
</dbReference>
<dbReference type="Pfam" id="PF07690">
    <property type="entry name" value="MFS_1"/>
    <property type="match status" value="1"/>
</dbReference>
<dbReference type="GeneID" id="34579571"/>
<dbReference type="InterPro" id="IPR011701">
    <property type="entry name" value="MFS"/>
</dbReference>
<keyword evidence="5" id="KW-1185">Reference proteome</keyword>
<dbReference type="AlphaFoldDB" id="A0A1F5LAQ0"/>
<evidence type="ECO:0000313" key="4">
    <source>
        <dbReference type="EMBL" id="OGE49981.1"/>
    </source>
</evidence>
<comment type="caution">
    <text evidence="4">The sequence shown here is derived from an EMBL/GenBank/DDBJ whole genome shotgun (WGS) entry which is preliminary data.</text>
</comment>
<reference evidence="4 5" key="1">
    <citation type="journal article" date="2016" name="Sci. Rep.">
        <title>Penicillium arizonense, a new, genome sequenced fungal species, reveals a high chemical diversity in secreted metabolites.</title>
        <authorList>
            <person name="Grijseels S."/>
            <person name="Nielsen J.C."/>
            <person name="Randelovic M."/>
            <person name="Nielsen J."/>
            <person name="Nielsen K.F."/>
            <person name="Workman M."/>
            <person name="Frisvad J.C."/>
        </authorList>
    </citation>
    <scope>NUCLEOTIDE SEQUENCE [LARGE SCALE GENOMIC DNA]</scope>
    <source>
        <strain evidence="4 5">CBS 141311</strain>
    </source>
</reference>
<protein>
    <recommendedName>
        <fullName evidence="6">Major facilitator superfamily (MFS) profile domain-containing protein</fullName>
    </recommendedName>
</protein>
<feature type="transmembrane region" description="Helical" evidence="3">
    <location>
        <begin position="138"/>
        <end position="158"/>
    </location>
</feature>
<dbReference type="EMBL" id="LXJU01000019">
    <property type="protein sequence ID" value="OGE49981.1"/>
    <property type="molecule type" value="Genomic_DNA"/>
</dbReference>
<keyword evidence="3" id="KW-1133">Transmembrane helix</keyword>
<keyword evidence="3" id="KW-0812">Transmembrane</keyword>